<feature type="region of interest" description="Disordered" evidence="1">
    <location>
        <begin position="118"/>
        <end position="172"/>
    </location>
</feature>
<feature type="chain" id="PRO_5043508688" evidence="2">
    <location>
        <begin position="19"/>
        <end position="172"/>
    </location>
</feature>
<evidence type="ECO:0000256" key="1">
    <source>
        <dbReference type="SAM" id="MobiDB-lite"/>
    </source>
</evidence>
<keyword evidence="4" id="KW-1185">Reference proteome</keyword>
<protein>
    <submittedName>
        <fullName evidence="3">Uncharacterized protein</fullName>
    </submittedName>
</protein>
<organism evidence="3 4">
    <name type="scientific">Rhynocoris fuscipes</name>
    <dbReference type="NCBI Taxonomy" id="488301"/>
    <lineage>
        <taxon>Eukaryota</taxon>
        <taxon>Metazoa</taxon>
        <taxon>Ecdysozoa</taxon>
        <taxon>Arthropoda</taxon>
        <taxon>Hexapoda</taxon>
        <taxon>Insecta</taxon>
        <taxon>Pterygota</taxon>
        <taxon>Neoptera</taxon>
        <taxon>Paraneoptera</taxon>
        <taxon>Hemiptera</taxon>
        <taxon>Heteroptera</taxon>
        <taxon>Panheteroptera</taxon>
        <taxon>Cimicomorpha</taxon>
        <taxon>Reduviidae</taxon>
        <taxon>Harpactorinae</taxon>
        <taxon>Harpactorini</taxon>
        <taxon>Rhynocoris</taxon>
    </lineage>
</organism>
<keyword evidence="2" id="KW-0732">Signal</keyword>
<feature type="signal peptide" evidence="2">
    <location>
        <begin position="1"/>
        <end position="18"/>
    </location>
</feature>
<feature type="compositionally biased region" description="Polar residues" evidence="1">
    <location>
        <begin position="129"/>
        <end position="152"/>
    </location>
</feature>
<gene>
    <name evidence="3" type="ORF">O3M35_001042</name>
</gene>
<dbReference type="AlphaFoldDB" id="A0AAW1DNU3"/>
<dbReference type="Proteomes" id="UP001461498">
    <property type="component" value="Unassembled WGS sequence"/>
</dbReference>
<dbReference type="EMBL" id="JAPXFL010000001">
    <property type="protein sequence ID" value="KAK9512668.1"/>
    <property type="molecule type" value="Genomic_DNA"/>
</dbReference>
<evidence type="ECO:0000256" key="2">
    <source>
        <dbReference type="SAM" id="SignalP"/>
    </source>
</evidence>
<comment type="caution">
    <text evidence="3">The sequence shown here is derived from an EMBL/GenBank/DDBJ whole genome shotgun (WGS) entry which is preliminary data.</text>
</comment>
<accession>A0AAW1DNU3</accession>
<proteinExistence type="predicted"/>
<evidence type="ECO:0000313" key="3">
    <source>
        <dbReference type="EMBL" id="KAK9512668.1"/>
    </source>
</evidence>
<sequence>MRRVLCLFLFFIFSGGDNQQVYETDHEDFDDHPSELSKHPGFPGLSPSFESLVIHRDNFELAPAFLRQELMPPAAEDINQPEEAVNLNNINDQPLLHPPHPINEPDEAIYIHLPQPEADRQEPIPPPVEQNNQPEDAININNIQEQSLLQQPSRRRNESEGINLDDLSRDDL</sequence>
<reference evidence="3 4" key="1">
    <citation type="submission" date="2022-12" db="EMBL/GenBank/DDBJ databases">
        <title>Chromosome-level genome assembly of true bugs.</title>
        <authorList>
            <person name="Ma L."/>
            <person name="Li H."/>
        </authorList>
    </citation>
    <scope>NUCLEOTIDE SEQUENCE [LARGE SCALE GENOMIC DNA]</scope>
    <source>
        <strain evidence="3">Lab_2022b</strain>
    </source>
</reference>
<evidence type="ECO:0000313" key="4">
    <source>
        <dbReference type="Proteomes" id="UP001461498"/>
    </source>
</evidence>
<name>A0AAW1DNU3_9HEMI</name>